<dbReference type="Gene3D" id="3.30.420.10">
    <property type="entry name" value="Ribonuclease H-like superfamily/Ribonuclease H"/>
    <property type="match status" value="1"/>
</dbReference>
<evidence type="ECO:0000256" key="6">
    <source>
        <dbReference type="ARBA" id="ARBA00022759"/>
    </source>
</evidence>
<evidence type="ECO:0000256" key="7">
    <source>
        <dbReference type="ARBA" id="ARBA00022801"/>
    </source>
</evidence>
<dbReference type="CDD" id="cd09276">
    <property type="entry name" value="Rnase_HI_RT_non_LTR"/>
    <property type="match status" value="1"/>
</dbReference>
<evidence type="ECO:0000256" key="3">
    <source>
        <dbReference type="ARBA" id="ARBA00012180"/>
    </source>
</evidence>
<dbReference type="PANTHER" id="PTHR10642">
    <property type="entry name" value="RIBONUCLEASE H1"/>
    <property type="match status" value="1"/>
</dbReference>
<dbReference type="InterPro" id="IPR050092">
    <property type="entry name" value="RNase_H"/>
</dbReference>
<dbReference type="GO" id="GO:0003676">
    <property type="term" value="F:nucleic acid binding"/>
    <property type="evidence" value="ECO:0007669"/>
    <property type="project" value="InterPro"/>
</dbReference>
<gene>
    <name evidence="9 11" type="ORF">BDZ99DRAFT_471258</name>
</gene>
<sequence length="612" mass="68321">MSRFQDAFCAITLEDFKSASTLPMASRRINKQLLDEEATRRRLVKNARRKGRTLTEDELKKRVTKSHEARQRRQAAAVKFPARNAAYILLHVQNRNARIKRIAQHILGGGPDMRKFPANIFIEEETNAVKQANLHEAEYWFVRSEDVYWTDGSVIKNRDNDEISAAGVAWMAARGNTFERAEYPIGLNLGDSNHAELFAIAIALELAIQKVYNGSKAPIVIYSDSQAVLKALQNGNSTILGPMGTGRLALSLAYERAECLKEKKIPLTLRWVKGHNKSAGNVAADQAAGAASEKYKRFIDNARLPRGTVLFPIEMLGAGRDIRNEFLYRVEKGIQHPVRYVLALDHQREIPAGWIVDWRESGGFKDPSTVPLQPELYPKERELWQLFTSAAGTKYTHRSFPAKSIMDDYVKVDIPHTPQRRSGHPSCRSQWTYWTAGYFKYDARGNNTFMGAGVAWLAPDGKEVDVQGHHLGRNVGNMFDASLFAIASALKLAVTRVQEHSVAPVVIFADSEALLKSLQCGEPMALGPTISARLSLDDCYRNARALVNAGIEVTIRPLPSKHEPEGKLWANAAAVMDALWVEEPYNKMGRAQILPSALQGRLRTFGKCSSTE</sequence>
<keyword evidence="6" id="KW-0255">Endonuclease</keyword>
<evidence type="ECO:0000256" key="1">
    <source>
        <dbReference type="ARBA" id="ARBA00000077"/>
    </source>
</evidence>
<evidence type="ECO:0000256" key="2">
    <source>
        <dbReference type="ARBA" id="ARBA00005300"/>
    </source>
</evidence>
<dbReference type="EC" id="3.1.26.4" evidence="3"/>
<dbReference type="PROSITE" id="PS50879">
    <property type="entry name" value="RNASE_H_1"/>
    <property type="match status" value="1"/>
</dbReference>
<reference evidence="11" key="3">
    <citation type="submission" date="2025-04" db="UniProtKB">
        <authorList>
            <consortium name="RefSeq"/>
        </authorList>
    </citation>
    <scope>IDENTIFICATION</scope>
    <source>
        <strain evidence="11">CBS 304.34</strain>
    </source>
</reference>
<organism evidence="9">
    <name type="scientific">Mytilinidion resinicola</name>
    <dbReference type="NCBI Taxonomy" id="574789"/>
    <lineage>
        <taxon>Eukaryota</taxon>
        <taxon>Fungi</taxon>
        <taxon>Dikarya</taxon>
        <taxon>Ascomycota</taxon>
        <taxon>Pezizomycotina</taxon>
        <taxon>Dothideomycetes</taxon>
        <taxon>Pleosporomycetidae</taxon>
        <taxon>Mytilinidiales</taxon>
        <taxon>Mytilinidiaceae</taxon>
        <taxon>Mytilinidion</taxon>
    </lineage>
</organism>
<accession>A0A6A6Z5E6</accession>
<proteinExistence type="inferred from homology"/>
<dbReference type="Proteomes" id="UP000504636">
    <property type="component" value="Unplaced"/>
</dbReference>
<comment type="catalytic activity">
    <reaction evidence="1">
        <text>Endonucleolytic cleavage to 5'-phosphomonoester.</text>
        <dbReference type="EC" id="3.1.26.4"/>
    </reaction>
</comment>
<reference evidence="11" key="2">
    <citation type="submission" date="2020-04" db="EMBL/GenBank/DDBJ databases">
        <authorList>
            <consortium name="NCBI Genome Project"/>
        </authorList>
    </citation>
    <scope>NUCLEOTIDE SEQUENCE</scope>
    <source>
        <strain evidence="11">CBS 304.34</strain>
    </source>
</reference>
<evidence type="ECO:0000313" key="10">
    <source>
        <dbReference type="Proteomes" id="UP000504636"/>
    </source>
</evidence>
<dbReference type="GO" id="GO:0043137">
    <property type="term" value="P:DNA replication, removal of RNA primer"/>
    <property type="evidence" value="ECO:0007669"/>
    <property type="project" value="TreeGrafter"/>
</dbReference>
<evidence type="ECO:0000313" key="9">
    <source>
        <dbReference type="EMBL" id="KAF2815959.1"/>
    </source>
</evidence>
<comment type="similarity">
    <text evidence="2">Belongs to the RNase H family.</text>
</comment>
<dbReference type="EMBL" id="MU003693">
    <property type="protein sequence ID" value="KAF2815959.1"/>
    <property type="molecule type" value="Genomic_DNA"/>
</dbReference>
<evidence type="ECO:0000313" key="11">
    <source>
        <dbReference type="RefSeq" id="XP_033582923.1"/>
    </source>
</evidence>
<dbReference type="InterPro" id="IPR002156">
    <property type="entry name" value="RNaseH_domain"/>
</dbReference>
<keyword evidence="7" id="KW-0378">Hydrolase</keyword>
<dbReference type="GeneID" id="54462609"/>
<dbReference type="GO" id="GO:0046872">
    <property type="term" value="F:metal ion binding"/>
    <property type="evidence" value="ECO:0007669"/>
    <property type="project" value="UniProtKB-KW"/>
</dbReference>
<dbReference type="RefSeq" id="XP_033582923.1">
    <property type="nucleotide sequence ID" value="XM_033721716.1"/>
</dbReference>
<dbReference type="GO" id="GO:0004523">
    <property type="term" value="F:RNA-DNA hybrid ribonuclease activity"/>
    <property type="evidence" value="ECO:0007669"/>
    <property type="project" value="UniProtKB-EC"/>
</dbReference>
<dbReference type="PANTHER" id="PTHR10642:SF26">
    <property type="entry name" value="RIBONUCLEASE H1"/>
    <property type="match status" value="1"/>
</dbReference>
<evidence type="ECO:0000256" key="4">
    <source>
        <dbReference type="ARBA" id="ARBA00022722"/>
    </source>
</evidence>
<protein>
    <recommendedName>
        <fullName evidence="3">ribonuclease H</fullName>
        <ecNumber evidence="3">3.1.26.4</ecNumber>
    </recommendedName>
</protein>
<dbReference type="InterPro" id="IPR012337">
    <property type="entry name" value="RNaseH-like_sf"/>
</dbReference>
<dbReference type="AlphaFoldDB" id="A0A6A6Z5E6"/>
<evidence type="ECO:0000259" key="8">
    <source>
        <dbReference type="PROSITE" id="PS50879"/>
    </source>
</evidence>
<keyword evidence="5" id="KW-0479">Metal-binding</keyword>
<dbReference type="Pfam" id="PF00075">
    <property type="entry name" value="RNase_H"/>
    <property type="match status" value="1"/>
</dbReference>
<feature type="domain" description="RNase H type-1" evidence="8">
    <location>
        <begin position="142"/>
        <end position="293"/>
    </location>
</feature>
<evidence type="ECO:0000256" key="5">
    <source>
        <dbReference type="ARBA" id="ARBA00022723"/>
    </source>
</evidence>
<keyword evidence="10" id="KW-1185">Reference proteome</keyword>
<dbReference type="InterPro" id="IPR036397">
    <property type="entry name" value="RNaseH_sf"/>
</dbReference>
<reference evidence="9 11" key="1">
    <citation type="journal article" date="2020" name="Stud. Mycol.">
        <title>101 Dothideomycetes genomes: a test case for predicting lifestyles and emergence of pathogens.</title>
        <authorList>
            <person name="Haridas S."/>
            <person name="Albert R."/>
            <person name="Binder M."/>
            <person name="Bloem J."/>
            <person name="Labutti K."/>
            <person name="Salamov A."/>
            <person name="Andreopoulos B."/>
            <person name="Baker S."/>
            <person name="Barry K."/>
            <person name="Bills G."/>
            <person name="Bluhm B."/>
            <person name="Cannon C."/>
            <person name="Castanera R."/>
            <person name="Culley D."/>
            <person name="Daum C."/>
            <person name="Ezra D."/>
            <person name="Gonzalez J."/>
            <person name="Henrissat B."/>
            <person name="Kuo A."/>
            <person name="Liang C."/>
            <person name="Lipzen A."/>
            <person name="Lutzoni F."/>
            <person name="Magnuson J."/>
            <person name="Mondo S."/>
            <person name="Nolan M."/>
            <person name="Ohm R."/>
            <person name="Pangilinan J."/>
            <person name="Park H.-J."/>
            <person name="Ramirez L."/>
            <person name="Alfaro M."/>
            <person name="Sun H."/>
            <person name="Tritt A."/>
            <person name="Yoshinaga Y."/>
            <person name="Zwiers L.-H."/>
            <person name="Turgeon B."/>
            <person name="Goodwin S."/>
            <person name="Spatafora J."/>
            <person name="Crous P."/>
            <person name="Grigoriev I."/>
        </authorList>
    </citation>
    <scope>NUCLEOTIDE SEQUENCE</scope>
    <source>
        <strain evidence="9 11">CBS 304.34</strain>
    </source>
</reference>
<dbReference type="OrthoDB" id="4729724at2759"/>
<dbReference type="SUPFAM" id="SSF53098">
    <property type="entry name" value="Ribonuclease H-like"/>
    <property type="match status" value="2"/>
</dbReference>
<name>A0A6A6Z5E6_9PEZI</name>
<keyword evidence="4" id="KW-0540">Nuclease</keyword>